<protein>
    <recommendedName>
        <fullName evidence="1">DUF6546 domain-containing protein</fullName>
    </recommendedName>
</protein>
<evidence type="ECO:0000259" key="1">
    <source>
        <dbReference type="Pfam" id="PF20183"/>
    </source>
</evidence>
<evidence type="ECO:0000313" key="2">
    <source>
        <dbReference type="EMBL" id="USP78431.1"/>
    </source>
</evidence>
<dbReference type="VEuPathDB" id="FungiDB:yc1106_05705"/>
<name>A0A9Q8Z8J9_CURCL</name>
<dbReference type="AlphaFoldDB" id="A0A9Q8Z8J9"/>
<dbReference type="EMBL" id="CP089277">
    <property type="protein sequence ID" value="USP78431.1"/>
    <property type="molecule type" value="Genomic_DNA"/>
</dbReference>
<dbReference type="InterPro" id="IPR046676">
    <property type="entry name" value="DUF6546"/>
</dbReference>
<dbReference type="Pfam" id="PF20183">
    <property type="entry name" value="DUF6546"/>
    <property type="match status" value="1"/>
</dbReference>
<sequence length="496" mass="57417">MTKRHNQITFAWLSLPADIRLLILDEISGQKHRGWAQCAAVCKEWLAILEPKNFSRLTVHPSCLDELDTLVIRQRPLVQHVCLHIELPRYTCPTCKRKAEFCKRHPAIFKRAVLRLFSILNDWQPTGRLTLELSASSPSDSQHWFKNYCFGPGHKDTRDWTQQEKAIRWHDPEHGWIDGQQVKTPSPDAVERLFSALCLDTLQNLPVVHAVTSFCVRRQLRHMLLPHVLKDLWEKLPRLESIVYELWREQWHAWHSCHYPNYDLIYAIQLSHLFQESVPKHVKRVSIFQDFNNQLTLALAPSIGQPGLGRGIGSPSDVDLKLSHAFAAKSHHLEHISISYMVDARQFFASCQQLPRTWNLLQSMTFTSSTLARTAPHRDVYKLLRNAASVVLKMPRLKTMVLWNSEPGHACAVIYQRHTTMAELTWRGTWNLELRDDVVESWKKVASSPYLRLEKEVLRDVDIRSHGDAIHYLRLPDGIVDAESLSQIRYEGQSMA</sequence>
<reference evidence="2" key="1">
    <citation type="submission" date="2021-12" db="EMBL/GenBank/DDBJ databases">
        <title>Curvularia clavata genome.</title>
        <authorList>
            <person name="Cao Y."/>
        </authorList>
    </citation>
    <scope>NUCLEOTIDE SEQUENCE</scope>
    <source>
        <strain evidence="2">Yc1106</strain>
    </source>
</reference>
<dbReference type="Proteomes" id="UP001056012">
    <property type="component" value="Chromosome 4"/>
</dbReference>
<organism evidence="2 3">
    <name type="scientific">Curvularia clavata</name>
    <dbReference type="NCBI Taxonomy" id="95742"/>
    <lineage>
        <taxon>Eukaryota</taxon>
        <taxon>Fungi</taxon>
        <taxon>Dikarya</taxon>
        <taxon>Ascomycota</taxon>
        <taxon>Pezizomycotina</taxon>
        <taxon>Dothideomycetes</taxon>
        <taxon>Pleosporomycetidae</taxon>
        <taxon>Pleosporales</taxon>
        <taxon>Pleosporineae</taxon>
        <taxon>Pleosporaceae</taxon>
        <taxon>Curvularia</taxon>
    </lineage>
</organism>
<feature type="domain" description="DUF6546" evidence="1">
    <location>
        <begin position="277"/>
        <end position="481"/>
    </location>
</feature>
<accession>A0A9Q8Z8J9</accession>
<gene>
    <name evidence="2" type="ORF">yc1106_05705</name>
</gene>
<proteinExistence type="predicted"/>
<evidence type="ECO:0000313" key="3">
    <source>
        <dbReference type="Proteomes" id="UP001056012"/>
    </source>
</evidence>
<keyword evidence="3" id="KW-1185">Reference proteome</keyword>
<dbReference type="OrthoDB" id="3728558at2759"/>